<feature type="domain" description="VWFA" evidence="2">
    <location>
        <begin position="174"/>
        <end position="340"/>
    </location>
</feature>
<evidence type="ECO:0000313" key="4">
    <source>
        <dbReference type="Proteomes" id="UP000648239"/>
    </source>
</evidence>
<evidence type="ECO:0000259" key="2">
    <source>
        <dbReference type="PROSITE" id="PS50234"/>
    </source>
</evidence>
<dbReference type="EMBL" id="JACXWD010000011">
    <property type="protein sequence ID" value="MBD3867498.1"/>
    <property type="molecule type" value="Genomic_DNA"/>
</dbReference>
<keyword evidence="1" id="KW-0732">Signal</keyword>
<dbReference type="CDD" id="cd00198">
    <property type="entry name" value="vWFA"/>
    <property type="match status" value="1"/>
</dbReference>
<dbReference type="SUPFAM" id="SSF53300">
    <property type="entry name" value="vWA-like"/>
    <property type="match status" value="1"/>
</dbReference>
<dbReference type="InterPro" id="IPR036465">
    <property type="entry name" value="vWFA_dom_sf"/>
</dbReference>
<evidence type="ECO:0000313" key="3">
    <source>
        <dbReference type="EMBL" id="MBD3867498.1"/>
    </source>
</evidence>
<protein>
    <submittedName>
        <fullName evidence="3">VWA domain-containing protein</fullName>
    </submittedName>
</protein>
<comment type="caution">
    <text evidence="3">The sequence shown here is derived from an EMBL/GenBank/DDBJ whole genome shotgun (WGS) entry which is preliminary data.</text>
</comment>
<reference evidence="3 4" key="1">
    <citation type="submission" date="2020-08" db="EMBL/GenBank/DDBJ databases">
        <title>Acidobacteriota in marine sediments use diverse sulfur dissimilation pathways.</title>
        <authorList>
            <person name="Wasmund K."/>
        </authorList>
    </citation>
    <scope>NUCLEOTIDE SEQUENCE [LARGE SCALE GENOMIC DNA]</scope>
    <source>
        <strain evidence="3">MAG AM4</strain>
    </source>
</reference>
<gene>
    <name evidence="3" type="ORF">IFK94_05185</name>
</gene>
<feature type="chain" id="PRO_5035206727" evidence="1">
    <location>
        <begin position="24"/>
        <end position="390"/>
    </location>
</feature>
<dbReference type="InterPro" id="IPR013783">
    <property type="entry name" value="Ig-like_fold"/>
</dbReference>
<proteinExistence type="predicted"/>
<dbReference type="InterPro" id="IPR002035">
    <property type="entry name" value="VWF_A"/>
</dbReference>
<dbReference type="Gene3D" id="3.40.50.410">
    <property type="entry name" value="von Willebrand factor, type A domain"/>
    <property type="match status" value="1"/>
</dbReference>
<name>A0A8J7CKR3_9BACT</name>
<dbReference type="Pfam" id="PF00092">
    <property type="entry name" value="VWA"/>
    <property type="match status" value="1"/>
</dbReference>
<accession>A0A8J7CKR3</accession>
<sequence length="390" mass="43597">MRAYGPAGAILLMLLSASVPAWSQDAEQRRGFSITITDPVDQEVAFGRVRIVADVKLDEPEMLDRVEFMVGDRVVFIDREPPWECTHDFGSDSKSWIIRAVAYHKEGPTVSDAVITRRMRFSAFEEVNRVILWVTVTGKKDALITDLDKADFKVEEAGQEQKIIDFYLEDRPINMAILLDTSGSAQESMEEVHTAAESFVKTLRPEDKALVIDFDERVFLIQELTSDHDALQEAVTSTEAIGGTALYDAFHAAYRKLRGVQGRKAIILLSDGADTASQFGYKRVLEEAKANNIMIFAIGLSAGSNSTLDRNVLKEFTEVTGGKLFVVGKAADLGDVYQRIAEELRAQYYLTYSTSVTEWDGHWVKLKVQSDVPEHKVRARRGFFAVKAAE</sequence>
<feature type="signal peptide" evidence="1">
    <location>
        <begin position="1"/>
        <end position="23"/>
    </location>
</feature>
<dbReference type="Gene3D" id="2.60.40.10">
    <property type="entry name" value="Immunoglobulins"/>
    <property type="match status" value="1"/>
</dbReference>
<dbReference type="Proteomes" id="UP000648239">
    <property type="component" value="Unassembled WGS sequence"/>
</dbReference>
<evidence type="ECO:0000256" key="1">
    <source>
        <dbReference type="SAM" id="SignalP"/>
    </source>
</evidence>
<dbReference type="InterPro" id="IPR017802">
    <property type="entry name" value="VWFA-rel_acidobac-type"/>
</dbReference>
<organism evidence="3 4">
    <name type="scientific">Candidatus Polarisedimenticola svalbardensis</name>
    <dbReference type="NCBI Taxonomy" id="2886004"/>
    <lineage>
        <taxon>Bacteria</taxon>
        <taxon>Pseudomonadati</taxon>
        <taxon>Acidobacteriota</taxon>
        <taxon>Candidatus Polarisedimenticolia</taxon>
        <taxon>Candidatus Polarisedimenticolales</taxon>
        <taxon>Candidatus Polarisedimenticolaceae</taxon>
        <taxon>Candidatus Polarisedimenticola</taxon>
    </lineage>
</organism>
<dbReference type="AlphaFoldDB" id="A0A8J7CKR3"/>
<dbReference type="PROSITE" id="PS50234">
    <property type="entry name" value="VWFA"/>
    <property type="match status" value="1"/>
</dbReference>
<dbReference type="SMART" id="SM00327">
    <property type="entry name" value="VWA"/>
    <property type="match status" value="1"/>
</dbReference>
<dbReference type="NCBIfam" id="TIGR03436">
    <property type="entry name" value="acidobact_VWFA"/>
    <property type="match status" value="1"/>
</dbReference>